<dbReference type="InterPro" id="IPR036691">
    <property type="entry name" value="Endo/exonu/phosph_ase_sf"/>
</dbReference>
<comment type="caution">
    <text evidence="1">The sequence shown here is derived from an EMBL/GenBank/DDBJ whole genome shotgun (WGS) entry which is preliminary data.</text>
</comment>
<name>A0AAV4QSN9_CAEEX</name>
<organism evidence="1 2">
    <name type="scientific">Caerostris extrusa</name>
    <name type="common">Bark spider</name>
    <name type="synonym">Caerostris bankana</name>
    <dbReference type="NCBI Taxonomy" id="172846"/>
    <lineage>
        <taxon>Eukaryota</taxon>
        <taxon>Metazoa</taxon>
        <taxon>Ecdysozoa</taxon>
        <taxon>Arthropoda</taxon>
        <taxon>Chelicerata</taxon>
        <taxon>Arachnida</taxon>
        <taxon>Araneae</taxon>
        <taxon>Araneomorphae</taxon>
        <taxon>Entelegynae</taxon>
        <taxon>Araneoidea</taxon>
        <taxon>Araneidae</taxon>
        <taxon>Caerostris</taxon>
    </lineage>
</organism>
<gene>
    <name evidence="1" type="ORF">CEXT_162641</name>
</gene>
<proteinExistence type="predicted"/>
<evidence type="ECO:0000313" key="1">
    <source>
        <dbReference type="EMBL" id="GIY11289.1"/>
    </source>
</evidence>
<evidence type="ECO:0000313" key="2">
    <source>
        <dbReference type="Proteomes" id="UP001054945"/>
    </source>
</evidence>
<dbReference type="Gene3D" id="3.60.10.10">
    <property type="entry name" value="Endonuclease/exonuclease/phosphatase"/>
    <property type="match status" value="1"/>
</dbReference>
<dbReference type="AlphaFoldDB" id="A0AAV4QSN9"/>
<keyword evidence="2" id="KW-1185">Reference proteome</keyword>
<reference evidence="1 2" key="1">
    <citation type="submission" date="2021-06" db="EMBL/GenBank/DDBJ databases">
        <title>Caerostris extrusa draft genome.</title>
        <authorList>
            <person name="Kono N."/>
            <person name="Arakawa K."/>
        </authorList>
    </citation>
    <scope>NUCLEOTIDE SEQUENCE [LARGE SCALE GENOMIC DNA]</scope>
</reference>
<sequence length="72" mass="8334">MTGFEWLSDLANPKTNKKNAGFCQRRKRRIFNFAFGGDSVDTFRHLYPDSKGGWTISLFPKRLEWSVFVTAS</sequence>
<protein>
    <submittedName>
        <fullName evidence="1">Uncharacterized protein</fullName>
    </submittedName>
</protein>
<dbReference type="Proteomes" id="UP001054945">
    <property type="component" value="Unassembled WGS sequence"/>
</dbReference>
<accession>A0AAV4QSN9</accession>
<dbReference type="EMBL" id="BPLR01006630">
    <property type="protein sequence ID" value="GIY11289.1"/>
    <property type="molecule type" value="Genomic_DNA"/>
</dbReference>